<organism evidence="7 8">
    <name type="scientific">Halanaerobium saccharolyticum</name>
    <dbReference type="NCBI Taxonomy" id="43595"/>
    <lineage>
        <taxon>Bacteria</taxon>
        <taxon>Bacillati</taxon>
        <taxon>Bacillota</taxon>
        <taxon>Clostridia</taxon>
        <taxon>Halanaerobiales</taxon>
        <taxon>Halanaerobiaceae</taxon>
        <taxon>Halanaerobium</taxon>
    </lineage>
</organism>
<name>A0A4R6SGQ5_9FIRM</name>
<dbReference type="GO" id="GO:0006402">
    <property type="term" value="P:mRNA catabolic process"/>
    <property type="evidence" value="ECO:0007669"/>
    <property type="project" value="InterPro"/>
</dbReference>
<dbReference type="HAMAP" id="MF_00167">
    <property type="entry name" value="CsrA"/>
    <property type="match status" value="1"/>
</dbReference>
<evidence type="ECO:0000256" key="6">
    <source>
        <dbReference type="HAMAP-Rule" id="MF_00167"/>
    </source>
</evidence>
<evidence type="ECO:0000256" key="1">
    <source>
        <dbReference type="ARBA" id="ARBA00022490"/>
    </source>
</evidence>
<keyword evidence="2 6" id="KW-0678">Repressor</keyword>
<dbReference type="Proteomes" id="UP000295176">
    <property type="component" value="Unassembled WGS sequence"/>
</dbReference>
<dbReference type="InterPro" id="IPR036107">
    <property type="entry name" value="CsrA_sf"/>
</dbReference>
<sequence length="91" mass="10227">MLVLTRKLNEKIVIDGQIEVTVVGIENGKVQLGIEAPQEIEIMRKELLEDVKEENKKAVKNKKLLKELNTQLSALGFSNKTLINIGRSSKK</sequence>
<dbReference type="EMBL" id="SNXX01000005">
    <property type="protein sequence ID" value="TDP98316.1"/>
    <property type="molecule type" value="Genomic_DNA"/>
</dbReference>
<dbReference type="GO" id="GO:1902208">
    <property type="term" value="P:regulation of bacterial-type flagellum assembly"/>
    <property type="evidence" value="ECO:0007669"/>
    <property type="project" value="UniProtKB-UniRule"/>
</dbReference>
<comment type="similarity">
    <text evidence="6">Belongs to the CsrA/RsmA family.</text>
</comment>
<comment type="subunit">
    <text evidence="6">Homodimer; the beta-strands of each monomer intercalate to form a hydrophobic core, while the alpha-helices form wings that extend away from the core.</text>
</comment>
<comment type="caution">
    <text evidence="7">The sequence shown here is derived from an EMBL/GenBank/DDBJ whole genome shotgun (WGS) entry which is preliminary data.</text>
</comment>
<dbReference type="AlphaFoldDB" id="A0A4R6SGQ5"/>
<keyword evidence="4 6" id="KW-0810">Translation regulation</keyword>
<comment type="subcellular location">
    <subcellularLocation>
        <location evidence="6">Cytoplasm</location>
    </subcellularLocation>
</comment>
<reference evidence="7 8" key="1">
    <citation type="submission" date="2019-03" db="EMBL/GenBank/DDBJ databases">
        <title>Subsurface microbial communities from deep shales in Ohio and West Virginia, USA.</title>
        <authorList>
            <person name="Wrighton K."/>
        </authorList>
    </citation>
    <scope>NUCLEOTIDE SEQUENCE [LARGE SCALE GENOMIC DNA]</scope>
    <source>
        <strain evidence="7 8">MSL 7</strain>
    </source>
</reference>
<accession>A0A4R6SGQ5</accession>
<dbReference type="PANTHER" id="PTHR34984:SF1">
    <property type="entry name" value="CARBON STORAGE REGULATOR"/>
    <property type="match status" value="1"/>
</dbReference>
<evidence type="ECO:0000256" key="3">
    <source>
        <dbReference type="ARBA" id="ARBA00022795"/>
    </source>
</evidence>
<dbReference type="Pfam" id="PF02599">
    <property type="entry name" value="CsrA"/>
    <property type="match status" value="1"/>
</dbReference>
<comment type="function">
    <text evidence="6">A translational regulator that binds mRNA to regulate translation initiation and/or mRNA stability. Usually binds in the 5'-UTR at or near the Shine-Dalgarno sequence preventing ribosome-binding, thus repressing translation. Its main target seems to be the major flagellin gene, while its function is anatagonized by FliW.</text>
</comment>
<dbReference type="GO" id="GO:0048027">
    <property type="term" value="F:mRNA 5'-UTR binding"/>
    <property type="evidence" value="ECO:0007669"/>
    <property type="project" value="UniProtKB-UniRule"/>
</dbReference>
<evidence type="ECO:0000256" key="2">
    <source>
        <dbReference type="ARBA" id="ARBA00022491"/>
    </source>
</evidence>
<keyword evidence="5 6" id="KW-0694">RNA-binding</keyword>
<dbReference type="SUPFAM" id="SSF117130">
    <property type="entry name" value="CsrA-like"/>
    <property type="match status" value="1"/>
</dbReference>
<dbReference type="GO" id="GO:0044781">
    <property type="term" value="P:bacterial-type flagellum organization"/>
    <property type="evidence" value="ECO:0007669"/>
    <property type="project" value="UniProtKB-KW"/>
</dbReference>
<dbReference type="RefSeq" id="WP_133529950.1">
    <property type="nucleotide sequence ID" value="NZ_SNXX01000005.1"/>
</dbReference>
<gene>
    <name evidence="6" type="primary">csrA</name>
    <name evidence="7" type="ORF">C7957_105115</name>
</gene>
<protein>
    <recommendedName>
        <fullName evidence="6">Translational regulator CsrA</fullName>
    </recommendedName>
</protein>
<dbReference type="GO" id="GO:0045947">
    <property type="term" value="P:negative regulation of translational initiation"/>
    <property type="evidence" value="ECO:0007669"/>
    <property type="project" value="UniProtKB-UniRule"/>
</dbReference>
<keyword evidence="3 6" id="KW-1005">Bacterial flagellum biogenesis</keyword>
<dbReference type="InterPro" id="IPR003751">
    <property type="entry name" value="CsrA"/>
</dbReference>
<evidence type="ECO:0000313" key="8">
    <source>
        <dbReference type="Proteomes" id="UP000295176"/>
    </source>
</evidence>
<dbReference type="Gene3D" id="2.60.40.4380">
    <property type="entry name" value="Translational regulator CsrA"/>
    <property type="match status" value="1"/>
</dbReference>
<evidence type="ECO:0000256" key="5">
    <source>
        <dbReference type="ARBA" id="ARBA00022884"/>
    </source>
</evidence>
<evidence type="ECO:0000256" key="4">
    <source>
        <dbReference type="ARBA" id="ARBA00022845"/>
    </source>
</evidence>
<dbReference type="PANTHER" id="PTHR34984">
    <property type="entry name" value="CARBON STORAGE REGULATOR"/>
    <property type="match status" value="1"/>
</dbReference>
<keyword evidence="1 6" id="KW-0963">Cytoplasm</keyword>
<dbReference type="GO" id="GO:0005829">
    <property type="term" value="C:cytosol"/>
    <property type="evidence" value="ECO:0007669"/>
    <property type="project" value="TreeGrafter"/>
</dbReference>
<proteinExistence type="inferred from homology"/>
<dbReference type="GO" id="GO:0006109">
    <property type="term" value="P:regulation of carbohydrate metabolic process"/>
    <property type="evidence" value="ECO:0007669"/>
    <property type="project" value="InterPro"/>
</dbReference>
<dbReference type="NCBIfam" id="TIGR00202">
    <property type="entry name" value="csrA"/>
    <property type="match status" value="1"/>
</dbReference>
<dbReference type="FunFam" id="2.60.40.4380:FF:000002">
    <property type="entry name" value="Translational regulator CsrA"/>
    <property type="match status" value="1"/>
</dbReference>
<evidence type="ECO:0000313" key="7">
    <source>
        <dbReference type="EMBL" id="TDP98316.1"/>
    </source>
</evidence>